<comment type="caution">
    <text evidence="1">The sequence shown here is derived from an EMBL/GenBank/DDBJ whole genome shotgun (WGS) entry which is preliminary data.</text>
</comment>
<name>A0A814D727_9BILA</name>
<dbReference type="AlphaFoldDB" id="A0A814D727"/>
<dbReference type="Proteomes" id="UP000681722">
    <property type="component" value="Unassembled WGS sequence"/>
</dbReference>
<protein>
    <submittedName>
        <fullName evidence="1">Uncharacterized protein</fullName>
    </submittedName>
</protein>
<sequence length="179" mass="20193">MIVTRLMSAQKYPTIGSAYYALQIIKLFLEGVSPDDTLMDQMKFLLYDKFKYYFLQDQQQLELLQLSSCNSGVVCSLRIINHFTSLPGATLEQVAGGVVSGLEKWDAHRITNALNVIGKLDTPQKFHEATNHISRQLTIIYKYQLEQCVLSQRKGSIKSTSSVQQVKTTCCSCMKATVR</sequence>
<dbReference type="EMBL" id="CAJOBC010002297">
    <property type="protein sequence ID" value="CAF3726038.1"/>
    <property type="molecule type" value="Genomic_DNA"/>
</dbReference>
<evidence type="ECO:0000313" key="2">
    <source>
        <dbReference type="EMBL" id="CAF3726038.1"/>
    </source>
</evidence>
<reference evidence="1" key="1">
    <citation type="submission" date="2021-02" db="EMBL/GenBank/DDBJ databases">
        <authorList>
            <person name="Nowell W R."/>
        </authorList>
    </citation>
    <scope>NUCLEOTIDE SEQUENCE</scope>
</reference>
<evidence type="ECO:0000313" key="1">
    <source>
        <dbReference type="EMBL" id="CAF0950325.1"/>
    </source>
</evidence>
<organism evidence="1 3">
    <name type="scientific">Didymodactylos carnosus</name>
    <dbReference type="NCBI Taxonomy" id="1234261"/>
    <lineage>
        <taxon>Eukaryota</taxon>
        <taxon>Metazoa</taxon>
        <taxon>Spiralia</taxon>
        <taxon>Gnathifera</taxon>
        <taxon>Rotifera</taxon>
        <taxon>Eurotatoria</taxon>
        <taxon>Bdelloidea</taxon>
        <taxon>Philodinida</taxon>
        <taxon>Philodinidae</taxon>
        <taxon>Didymodactylos</taxon>
    </lineage>
</organism>
<dbReference type="EMBL" id="CAJNOQ010002298">
    <property type="protein sequence ID" value="CAF0950325.1"/>
    <property type="molecule type" value="Genomic_DNA"/>
</dbReference>
<dbReference type="Proteomes" id="UP000663829">
    <property type="component" value="Unassembled WGS sequence"/>
</dbReference>
<keyword evidence="3" id="KW-1185">Reference proteome</keyword>
<proteinExistence type="predicted"/>
<accession>A0A814D727</accession>
<evidence type="ECO:0000313" key="3">
    <source>
        <dbReference type="Proteomes" id="UP000663829"/>
    </source>
</evidence>
<gene>
    <name evidence="1" type="ORF">GPM918_LOCUS11205</name>
    <name evidence="2" type="ORF">SRO942_LOCUS11204</name>
</gene>